<evidence type="ECO:0000313" key="9">
    <source>
        <dbReference type="EMBL" id="RHG16555.1"/>
    </source>
</evidence>
<keyword evidence="5" id="KW-0560">Oxidoreductase</keyword>
<reference evidence="9 10" key="1">
    <citation type="submission" date="2018-08" db="EMBL/GenBank/DDBJ databases">
        <title>A genome reference for cultivated species of the human gut microbiota.</title>
        <authorList>
            <person name="Zou Y."/>
            <person name="Xue W."/>
            <person name="Luo G."/>
        </authorList>
    </citation>
    <scope>NUCLEOTIDE SEQUENCE [LARGE SCALE GENOMIC DNA]</scope>
    <source>
        <strain evidence="9 10">AM22-7AC</strain>
    </source>
</reference>
<evidence type="ECO:0000259" key="7">
    <source>
        <dbReference type="Pfam" id="PF00107"/>
    </source>
</evidence>
<name>A0A414SBW8_MEDGN</name>
<organism evidence="9 10">
    <name type="scientific">Mediterraneibacter gnavus</name>
    <name type="common">Ruminococcus gnavus</name>
    <dbReference type="NCBI Taxonomy" id="33038"/>
    <lineage>
        <taxon>Bacteria</taxon>
        <taxon>Bacillati</taxon>
        <taxon>Bacillota</taxon>
        <taxon>Clostridia</taxon>
        <taxon>Lachnospirales</taxon>
        <taxon>Lachnospiraceae</taxon>
        <taxon>Mediterraneibacter</taxon>
    </lineage>
</organism>
<dbReference type="SUPFAM" id="SSF51735">
    <property type="entry name" value="NAD(P)-binding Rossmann-fold domains"/>
    <property type="match status" value="1"/>
</dbReference>
<feature type="domain" description="Alcohol dehydrogenase-like C-terminal" evidence="7">
    <location>
        <begin position="206"/>
        <end position="327"/>
    </location>
</feature>
<dbReference type="Gene3D" id="3.90.180.10">
    <property type="entry name" value="Medium-chain alcohol dehydrogenases, catalytic domain"/>
    <property type="match status" value="1"/>
</dbReference>
<dbReference type="PANTHER" id="PTHR43161">
    <property type="entry name" value="SORBITOL DEHYDROGENASE"/>
    <property type="match status" value="1"/>
</dbReference>
<comment type="caution">
    <text evidence="9">The sequence shown here is derived from an EMBL/GenBank/DDBJ whole genome shotgun (WGS) entry which is preliminary data.</text>
</comment>
<evidence type="ECO:0000256" key="5">
    <source>
        <dbReference type="ARBA" id="ARBA00023002"/>
    </source>
</evidence>
<evidence type="ECO:0000256" key="4">
    <source>
        <dbReference type="ARBA" id="ARBA00022833"/>
    </source>
</evidence>
<dbReference type="Proteomes" id="UP000285697">
    <property type="component" value="Unassembled WGS sequence"/>
</dbReference>
<evidence type="ECO:0000256" key="6">
    <source>
        <dbReference type="RuleBase" id="RU361277"/>
    </source>
</evidence>
<dbReference type="InterPro" id="IPR013149">
    <property type="entry name" value="ADH-like_C"/>
</dbReference>
<dbReference type="RefSeq" id="WP_118263191.1">
    <property type="nucleotide sequence ID" value="NZ_CABHNE010000065.1"/>
</dbReference>
<feature type="domain" description="Alcohol dehydrogenase-like N-terminal" evidence="8">
    <location>
        <begin position="44"/>
        <end position="160"/>
    </location>
</feature>
<dbReference type="Pfam" id="PF08240">
    <property type="entry name" value="ADH_N"/>
    <property type="match status" value="1"/>
</dbReference>
<keyword evidence="3 6" id="KW-0479">Metal-binding</keyword>
<dbReference type="PANTHER" id="PTHR43161:SF23">
    <property type="entry name" value="(R,R)-BUTANEDIOL DEHYDROGENASE-RELATED"/>
    <property type="match status" value="1"/>
</dbReference>
<comment type="similarity">
    <text evidence="2 6">Belongs to the zinc-containing alcohol dehydrogenase family.</text>
</comment>
<protein>
    <submittedName>
        <fullName evidence="9">Alcohol dehydrogenase</fullName>
    </submittedName>
</protein>
<evidence type="ECO:0000256" key="2">
    <source>
        <dbReference type="ARBA" id="ARBA00008072"/>
    </source>
</evidence>
<dbReference type="InterPro" id="IPR011032">
    <property type="entry name" value="GroES-like_sf"/>
</dbReference>
<dbReference type="PROSITE" id="PS00059">
    <property type="entry name" value="ADH_ZINC"/>
    <property type="match status" value="1"/>
</dbReference>
<gene>
    <name evidence="9" type="ORF">DW270_13130</name>
</gene>
<dbReference type="Gene3D" id="3.40.50.720">
    <property type="entry name" value="NAD(P)-binding Rossmann-like Domain"/>
    <property type="match status" value="1"/>
</dbReference>
<dbReference type="SUPFAM" id="SSF50129">
    <property type="entry name" value="GroES-like"/>
    <property type="match status" value="1"/>
</dbReference>
<dbReference type="EMBL" id="QRIA01000021">
    <property type="protein sequence ID" value="RHG16555.1"/>
    <property type="molecule type" value="Genomic_DNA"/>
</dbReference>
<dbReference type="InterPro" id="IPR013154">
    <property type="entry name" value="ADH-like_N"/>
</dbReference>
<dbReference type="Pfam" id="PF00107">
    <property type="entry name" value="ADH_zinc_N"/>
    <property type="match status" value="1"/>
</dbReference>
<accession>A0A414SBW8</accession>
<sequence>MNSKMLVIKAKSEPMKGIVKPLPNQIYKHPNLVIQNREKKKLGSNDIRLQMLYVGICGSDLHLAKENSETGYIISSAPAFIPEEGRVIGHEGVGKVLDVGENVKNIHKDMIVTLESILVCNQCVQCKQGKFNQCKNAKLIGLEIDGIMGEVVDVNSSLAHDITPYVKEEKDLKAMTCIEPAGVAFDACVAADIKPGDRILIFGGGPIGALAAMLCKRVFGASMVSLVEPIDFRRNVVKKIVNNIYKDVNEIYAEIQDVDVVIETSGVLENVNTIFPKISANGRVVLLARNGKKLVVDDVDHMITNNIKIVGSRGHLEGAFNKILRLYESGDITLDEIITTEINGINKAKELLETENFEHKNCKVIVKIS</sequence>
<evidence type="ECO:0000256" key="3">
    <source>
        <dbReference type="ARBA" id="ARBA00022723"/>
    </source>
</evidence>
<keyword evidence="4 6" id="KW-0862">Zinc</keyword>
<dbReference type="GO" id="GO:0008270">
    <property type="term" value="F:zinc ion binding"/>
    <property type="evidence" value="ECO:0007669"/>
    <property type="project" value="InterPro"/>
</dbReference>
<dbReference type="GO" id="GO:0016491">
    <property type="term" value="F:oxidoreductase activity"/>
    <property type="evidence" value="ECO:0007669"/>
    <property type="project" value="UniProtKB-KW"/>
</dbReference>
<dbReference type="InterPro" id="IPR036291">
    <property type="entry name" value="NAD(P)-bd_dom_sf"/>
</dbReference>
<evidence type="ECO:0000313" key="10">
    <source>
        <dbReference type="Proteomes" id="UP000285697"/>
    </source>
</evidence>
<comment type="cofactor">
    <cofactor evidence="1 6">
        <name>Zn(2+)</name>
        <dbReference type="ChEBI" id="CHEBI:29105"/>
    </cofactor>
</comment>
<evidence type="ECO:0000259" key="8">
    <source>
        <dbReference type="Pfam" id="PF08240"/>
    </source>
</evidence>
<evidence type="ECO:0000256" key="1">
    <source>
        <dbReference type="ARBA" id="ARBA00001947"/>
    </source>
</evidence>
<dbReference type="AlphaFoldDB" id="A0A414SBW8"/>
<dbReference type="InterPro" id="IPR002328">
    <property type="entry name" value="ADH_Zn_CS"/>
</dbReference>
<proteinExistence type="inferred from homology"/>